<dbReference type="InterPro" id="IPR045076">
    <property type="entry name" value="MutS"/>
</dbReference>
<dbReference type="Pfam" id="PF00488">
    <property type="entry name" value="MutS_V"/>
    <property type="match status" value="1"/>
</dbReference>
<dbReference type="Gene3D" id="1.10.1420.10">
    <property type="match status" value="1"/>
</dbReference>
<dbReference type="PANTHER" id="PTHR11361:SF99">
    <property type="entry name" value="DNA MISMATCH REPAIR PROTEIN"/>
    <property type="match status" value="1"/>
</dbReference>
<dbReference type="GO" id="GO:0006298">
    <property type="term" value="P:mismatch repair"/>
    <property type="evidence" value="ECO:0007669"/>
    <property type="project" value="InterPro"/>
</dbReference>
<gene>
    <name evidence="5" type="ORF">IAC29_07050</name>
</gene>
<keyword evidence="3" id="KW-0238">DNA-binding</keyword>
<dbReference type="InterPro" id="IPR027417">
    <property type="entry name" value="P-loop_NTPase"/>
</dbReference>
<feature type="domain" description="DNA mismatch repair proteins mutS family" evidence="4">
    <location>
        <begin position="256"/>
        <end position="445"/>
    </location>
</feature>
<proteinExistence type="predicted"/>
<dbReference type="SMART" id="SM00534">
    <property type="entry name" value="MUTSac"/>
    <property type="match status" value="1"/>
</dbReference>
<evidence type="ECO:0000256" key="3">
    <source>
        <dbReference type="ARBA" id="ARBA00023125"/>
    </source>
</evidence>
<dbReference type="EMBL" id="JADIMQ010000100">
    <property type="protein sequence ID" value="MBO8449010.1"/>
    <property type="molecule type" value="Genomic_DNA"/>
</dbReference>
<evidence type="ECO:0000256" key="2">
    <source>
        <dbReference type="ARBA" id="ARBA00022840"/>
    </source>
</evidence>
<dbReference type="GO" id="GO:0005524">
    <property type="term" value="F:ATP binding"/>
    <property type="evidence" value="ECO:0007669"/>
    <property type="project" value="UniProtKB-KW"/>
</dbReference>
<evidence type="ECO:0000256" key="1">
    <source>
        <dbReference type="ARBA" id="ARBA00022741"/>
    </source>
</evidence>
<keyword evidence="1" id="KW-0547">Nucleotide-binding</keyword>
<dbReference type="InterPro" id="IPR036187">
    <property type="entry name" value="DNA_mismatch_repair_MutS_sf"/>
</dbReference>
<evidence type="ECO:0000313" key="5">
    <source>
        <dbReference type="EMBL" id="MBO8449010.1"/>
    </source>
</evidence>
<reference evidence="5" key="2">
    <citation type="journal article" date="2021" name="PeerJ">
        <title>Extensive microbial diversity within the chicken gut microbiome revealed by metagenomics and culture.</title>
        <authorList>
            <person name="Gilroy R."/>
            <person name="Ravi A."/>
            <person name="Getino M."/>
            <person name="Pursley I."/>
            <person name="Horton D.L."/>
            <person name="Alikhan N.F."/>
            <person name="Baker D."/>
            <person name="Gharbi K."/>
            <person name="Hall N."/>
            <person name="Watson M."/>
            <person name="Adriaenssens E.M."/>
            <person name="Foster-Nyarko E."/>
            <person name="Jarju S."/>
            <person name="Secka A."/>
            <person name="Antonio M."/>
            <person name="Oren A."/>
            <person name="Chaudhuri R.R."/>
            <person name="La Ragione R."/>
            <person name="Hildebrand F."/>
            <person name="Pallen M.J."/>
        </authorList>
    </citation>
    <scope>NUCLEOTIDE SEQUENCE</scope>
    <source>
        <strain evidence="5">20514</strain>
    </source>
</reference>
<accession>A0A9D9HCC7</accession>
<dbReference type="Proteomes" id="UP000810252">
    <property type="component" value="Unassembled WGS sequence"/>
</dbReference>
<dbReference type="GO" id="GO:0140664">
    <property type="term" value="F:ATP-dependent DNA damage sensor activity"/>
    <property type="evidence" value="ECO:0007669"/>
    <property type="project" value="InterPro"/>
</dbReference>
<comment type="caution">
    <text evidence="5">The sequence shown here is derived from an EMBL/GenBank/DDBJ whole genome shotgun (WGS) entry which is preliminary data.</text>
</comment>
<reference evidence="5" key="1">
    <citation type="submission" date="2020-10" db="EMBL/GenBank/DDBJ databases">
        <authorList>
            <person name="Gilroy R."/>
        </authorList>
    </citation>
    <scope>NUCLEOTIDE SEQUENCE</scope>
    <source>
        <strain evidence="5">20514</strain>
    </source>
</reference>
<dbReference type="GO" id="GO:0005829">
    <property type="term" value="C:cytosol"/>
    <property type="evidence" value="ECO:0007669"/>
    <property type="project" value="TreeGrafter"/>
</dbReference>
<sequence length="455" mass="51093">MGFITDKQTLDDLNLLGRFRKDSVINIFDRTKTRQGRRILEEMFRNPLTDADGIRARSREFRYYSGKGFTLPVDESLTEPAELYLGASSSRSFLAAALKMVALKVRGMFVMDKEYDRMQSGMTALAAIVSGTVPLWERLSEEDSPVKEDAGALSGIFGGKVAGLMSAEKEGGHRSLRKAIALDRLLRVRLYPHVRRMLDLLYRLDVFFSVAGVAEEKGFCLAGIHPGEDSFLEIDGVWHPSLKNAVPNDIRIDSSSNVFFLTGVNMAGKSTFMKTVSIALYLAQMGFPVPASRMEFTPVEGLFTSINVADDIASGYSHFYAEVLRVKHLAEQVRSGRRLLLVFDELFKGTNVKDAHDATLAVTEAFARHRECLYVISTHIVEAGRELSERCGNVTFRYFPASLDGDRPVYPYRLEEGISDDRYGMTIIRHEKILDIIRGYREESLEAEPGEQEPR</sequence>
<protein>
    <submittedName>
        <fullName evidence="5">DNA mismatch repair protein</fullName>
    </submittedName>
</protein>
<dbReference type="SUPFAM" id="SSF48334">
    <property type="entry name" value="DNA repair protein MutS, domain III"/>
    <property type="match status" value="1"/>
</dbReference>
<keyword evidence="2" id="KW-0067">ATP-binding</keyword>
<dbReference type="Gene3D" id="3.40.50.300">
    <property type="entry name" value="P-loop containing nucleotide triphosphate hydrolases"/>
    <property type="match status" value="1"/>
</dbReference>
<dbReference type="PANTHER" id="PTHR11361">
    <property type="entry name" value="DNA MISMATCH REPAIR PROTEIN MUTS FAMILY MEMBER"/>
    <property type="match status" value="1"/>
</dbReference>
<dbReference type="SUPFAM" id="SSF52540">
    <property type="entry name" value="P-loop containing nucleoside triphosphate hydrolases"/>
    <property type="match status" value="1"/>
</dbReference>
<evidence type="ECO:0000259" key="4">
    <source>
        <dbReference type="SMART" id="SM00534"/>
    </source>
</evidence>
<evidence type="ECO:0000313" key="6">
    <source>
        <dbReference type="Proteomes" id="UP000810252"/>
    </source>
</evidence>
<organism evidence="5 6">
    <name type="scientific">Candidatus Cryptobacteroides merdigallinarum</name>
    <dbReference type="NCBI Taxonomy" id="2840770"/>
    <lineage>
        <taxon>Bacteria</taxon>
        <taxon>Pseudomonadati</taxon>
        <taxon>Bacteroidota</taxon>
        <taxon>Bacteroidia</taxon>
        <taxon>Bacteroidales</taxon>
        <taxon>Candidatus Cryptobacteroides</taxon>
    </lineage>
</organism>
<dbReference type="GO" id="GO:0030983">
    <property type="term" value="F:mismatched DNA binding"/>
    <property type="evidence" value="ECO:0007669"/>
    <property type="project" value="InterPro"/>
</dbReference>
<dbReference type="AlphaFoldDB" id="A0A9D9HCC7"/>
<dbReference type="InterPro" id="IPR000432">
    <property type="entry name" value="DNA_mismatch_repair_MutS_C"/>
</dbReference>
<name>A0A9D9HCC7_9BACT</name>